<feature type="transmembrane region" description="Helical" evidence="7">
    <location>
        <begin position="86"/>
        <end position="104"/>
    </location>
</feature>
<protein>
    <recommendedName>
        <fullName evidence="9">ATP synthase subunit I</fullName>
    </recommendedName>
</protein>
<dbReference type="AlphaFoldDB" id="A0A381Q619"/>
<feature type="region of interest" description="Disordered" evidence="6">
    <location>
        <begin position="1"/>
        <end position="34"/>
    </location>
</feature>
<feature type="transmembrane region" description="Helical" evidence="7">
    <location>
        <begin position="116"/>
        <end position="139"/>
    </location>
</feature>
<sequence length="172" mass="19256">MQPEDEEKSNPNSKLVDTKGNIDKKKPLNPTGTINSNFSEVPQDFAPTKEADQLKQAYVFRNLLFAASVILVAGTAIFSIDLLPSVLLGCGVIGFNYFWTMQFVRKLLQERKLQALDLLFSFTKFGISVIILFVAMQYFDFSPEGLLIGLSNIALAVLIYSFIRVMHPQKSV</sequence>
<dbReference type="Pfam" id="PF03899">
    <property type="entry name" value="ATP-synt_I"/>
    <property type="match status" value="1"/>
</dbReference>
<dbReference type="GO" id="GO:0005886">
    <property type="term" value="C:plasma membrane"/>
    <property type="evidence" value="ECO:0007669"/>
    <property type="project" value="UniProtKB-SubCell"/>
</dbReference>
<name>A0A381Q619_9ZZZZ</name>
<evidence type="ECO:0000256" key="7">
    <source>
        <dbReference type="SAM" id="Phobius"/>
    </source>
</evidence>
<evidence type="ECO:0000256" key="6">
    <source>
        <dbReference type="SAM" id="MobiDB-lite"/>
    </source>
</evidence>
<evidence type="ECO:0000256" key="2">
    <source>
        <dbReference type="ARBA" id="ARBA00022475"/>
    </source>
</evidence>
<feature type="compositionally biased region" description="Basic and acidic residues" evidence="6">
    <location>
        <begin position="16"/>
        <end position="26"/>
    </location>
</feature>
<keyword evidence="2" id="KW-1003">Cell membrane</keyword>
<evidence type="ECO:0000256" key="1">
    <source>
        <dbReference type="ARBA" id="ARBA00004651"/>
    </source>
</evidence>
<evidence type="ECO:0000256" key="3">
    <source>
        <dbReference type="ARBA" id="ARBA00022692"/>
    </source>
</evidence>
<comment type="subcellular location">
    <subcellularLocation>
        <location evidence="1">Cell membrane</location>
        <topology evidence="1">Multi-pass membrane protein</topology>
    </subcellularLocation>
</comment>
<proteinExistence type="predicted"/>
<accession>A0A381Q619</accession>
<evidence type="ECO:0000313" key="8">
    <source>
        <dbReference type="EMBL" id="SUZ73073.1"/>
    </source>
</evidence>
<organism evidence="8">
    <name type="scientific">marine metagenome</name>
    <dbReference type="NCBI Taxonomy" id="408172"/>
    <lineage>
        <taxon>unclassified sequences</taxon>
        <taxon>metagenomes</taxon>
        <taxon>ecological metagenomes</taxon>
    </lineage>
</organism>
<keyword evidence="5 7" id="KW-0472">Membrane</keyword>
<reference evidence="8" key="1">
    <citation type="submission" date="2018-05" db="EMBL/GenBank/DDBJ databases">
        <authorList>
            <person name="Lanie J.A."/>
            <person name="Ng W.-L."/>
            <person name="Kazmierczak K.M."/>
            <person name="Andrzejewski T.M."/>
            <person name="Davidsen T.M."/>
            <person name="Wayne K.J."/>
            <person name="Tettelin H."/>
            <person name="Glass J.I."/>
            <person name="Rusch D."/>
            <person name="Podicherti R."/>
            <person name="Tsui H.-C.T."/>
            <person name="Winkler M.E."/>
        </authorList>
    </citation>
    <scope>NUCLEOTIDE SEQUENCE</scope>
</reference>
<dbReference type="InterPro" id="IPR005598">
    <property type="entry name" value="ATP_synth_I"/>
</dbReference>
<evidence type="ECO:0000256" key="5">
    <source>
        <dbReference type="ARBA" id="ARBA00023136"/>
    </source>
</evidence>
<evidence type="ECO:0008006" key="9">
    <source>
        <dbReference type="Google" id="ProtNLM"/>
    </source>
</evidence>
<feature type="transmembrane region" description="Helical" evidence="7">
    <location>
        <begin position="59"/>
        <end position="80"/>
    </location>
</feature>
<evidence type="ECO:0000256" key="4">
    <source>
        <dbReference type="ARBA" id="ARBA00022989"/>
    </source>
</evidence>
<gene>
    <name evidence="8" type="ORF">METZ01_LOCUS25927</name>
</gene>
<feature type="transmembrane region" description="Helical" evidence="7">
    <location>
        <begin position="145"/>
        <end position="163"/>
    </location>
</feature>
<keyword evidence="3 7" id="KW-0812">Transmembrane</keyword>
<keyword evidence="4 7" id="KW-1133">Transmembrane helix</keyword>
<dbReference type="EMBL" id="UINC01001167">
    <property type="protein sequence ID" value="SUZ73073.1"/>
    <property type="molecule type" value="Genomic_DNA"/>
</dbReference>